<dbReference type="InterPro" id="IPR027417">
    <property type="entry name" value="P-loop_NTPase"/>
</dbReference>
<evidence type="ECO:0000256" key="3">
    <source>
        <dbReference type="ARBA" id="ARBA00022741"/>
    </source>
</evidence>
<keyword evidence="3" id="KW-0547">Nucleotide-binding</keyword>
<protein>
    <submittedName>
        <fullName evidence="7">Amino acid/amide ABC transporter ATP-binding protein 1 (HAAT family)</fullName>
    </submittedName>
</protein>
<dbReference type="GO" id="GO:0015192">
    <property type="term" value="F:L-phenylalanine transmembrane transporter activity"/>
    <property type="evidence" value="ECO:0007669"/>
    <property type="project" value="TreeGrafter"/>
</dbReference>
<organism evidence="7 8">
    <name type="scientific">Paracandidimonas soli</name>
    <dbReference type="NCBI Taxonomy" id="1917182"/>
    <lineage>
        <taxon>Bacteria</taxon>
        <taxon>Pseudomonadati</taxon>
        <taxon>Pseudomonadota</taxon>
        <taxon>Betaproteobacteria</taxon>
        <taxon>Burkholderiales</taxon>
        <taxon>Alcaligenaceae</taxon>
        <taxon>Paracandidimonas</taxon>
    </lineage>
</organism>
<dbReference type="Gene3D" id="3.40.50.300">
    <property type="entry name" value="P-loop containing nucleotide triphosphate hydrolases"/>
    <property type="match status" value="1"/>
</dbReference>
<evidence type="ECO:0000259" key="6">
    <source>
        <dbReference type="PROSITE" id="PS50893"/>
    </source>
</evidence>
<dbReference type="AlphaFoldDB" id="A0A4R3V6X7"/>
<dbReference type="GO" id="GO:0042941">
    <property type="term" value="P:D-alanine transmembrane transport"/>
    <property type="evidence" value="ECO:0007669"/>
    <property type="project" value="TreeGrafter"/>
</dbReference>
<dbReference type="SUPFAM" id="SSF52540">
    <property type="entry name" value="P-loop containing nucleoside triphosphate hydrolases"/>
    <property type="match status" value="1"/>
</dbReference>
<dbReference type="InterPro" id="IPR003593">
    <property type="entry name" value="AAA+_ATPase"/>
</dbReference>
<feature type="domain" description="ABC transporter" evidence="6">
    <location>
        <begin position="13"/>
        <end position="260"/>
    </location>
</feature>
<dbReference type="SMART" id="SM00382">
    <property type="entry name" value="AAA"/>
    <property type="match status" value="1"/>
</dbReference>
<dbReference type="InterPro" id="IPR051120">
    <property type="entry name" value="ABC_AA/LPS_Transport"/>
</dbReference>
<reference evidence="7 8" key="1">
    <citation type="submission" date="2019-03" db="EMBL/GenBank/DDBJ databases">
        <title>Genomic Encyclopedia of Type Strains, Phase IV (KMG-IV): sequencing the most valuable type-strain genomes for metagenomic binning, comparative biology and taxonomic classification.</title>
        <authorList>
            <person name="Goeker M."/>
        </authorList>
    </citation>
    <scope>NUCLEOTIDE SEQUENCE [LARGE SCALE GENOMIC DNA]</scope>
    <source>
        <strain evidence="7 8">DSM 100048</strain>
    </source>
</reference>
<dbReference type="PROSITE" id="PS00211">
    <property type="entry name" value="ABC_TRANSPORTER_1"/>
    <property type="match status" value="1"/>
</dbReference>
<accession>A0A4R3V6X7</accession>
<name>A0A4R3V6X7_9BURK</name>
<evidence type="ECO:0000313" key="7">
    <source>
        <dbReference type="EMBL" id="TCV00847.1"/>
    </source>
</evidence>
<feature type="region of interest" description="Disordered" evidence="5">
    <location>
        <begin position="261"/>
        <end position="286"/>
    </location>
</feature>
<dbReference type="EMBL" id="SMBX01000003">
    <property type="protein sequence ID" value="TCV00847.1"/>
    <property type="molecule type" value="Genomic_DNA"/>
</dbReference>
<dbReference type="GO" id="GO:0005524">
    <property type="term" value="F:ATP binding"/>
    <property type="evidence" value="ECO:0007669"/>
    <property type="project" value="UniProtKB-KW"/>
</dbReference>
<gene>
    <name evidence="7" type="ORF">EV686_103432</name>
</gene>
<dbReference type="GO" id="GO:1903806">
    <property type="term" value="P:L-isoleucine import across plasma membrane"/>
    <property type="evidence" value="ECO:0007669"/>
    <property type="project" value="TreeGrafter"/>
</dbReference>
<keyword evidence="2" id="KW-1003">Cell membrane</keyword>
<dbReference type="FunFam" id="3.40.50.300:FF:000421">
    <property type="entry name" value="Branched-chain amino acid ABC transporter ATP-binding protein"/>
    <property type="match status" value="1"/>
</dbReference>
<evidence type="ECO:0000256" key="1">
    <source>
        <dbReference type="ARBA" id="ARBA00022448"/>
    </source>
</evidence>
<proteinExistence type="predicted"/>
<sequence>MTQAHQPQAGNVLALENVSRSFGGLHVLQDVSLAIPGQGIFGLIGPNGAGKTTVFNLITGLLPPSGGAIRFDGRDLAGMKPHDITRLGIARTFQNIRLFKEMTLLENVMIGLHSRLDYPAVSSLWVGSAFRREEKRGRARALELLSWVRLEDKAHLLADHLSYGEQRKLELARALATDPRLLLLDEPVAGMNSGEKQDLMQDIQRIAERGYAIFMIEHDMPFVMGLCQDIAVLNFGRIIAQGDAEHIRTNPQVIEAYLGRDDDDDIAQAQTQPAGASAQPQDGATA</sequence>
<evidence type="ECO:0000256" key="2">
    <source>
        <dbReference type="ARBA" id="ARBA00022475"/>
    </source>
</evidence>
<keyword evidence="8" id="KW-1185">Reference proteome</keyword>
<evidence type="ECO:0000256" key="4">
    <source>
        <dbReference type="ARBA" id="ARBA00022840"/>
    </source>
</evidence>
<dbReference type="GO" id="GO:0005304">
    <property type="term" value="F:L-valine transmembrane transporter activity"/>
    <property type="evidence" value="ECO:0007669"/>
    <property type="project" value="TreeGrafter"/>
</dbReference>
<keyword evidence="4 7" id="KW-0067">ATP-binding</keyword>
<dbReference type="PROSITE" id="PS50893">
    <property type="entry name" value="ABC_TRANSPORTER_2"/>
    <property type="match status" value="1"/>
</dbReference>
<keyword evidence="2" id="KW-0472">Membrane</keyword>
<dbReference type="CDD" id="cd03219">
    <property type="entry name" value="ABC_Mj1267_LivG_branched"/>
    <property type="match status" value="1"/>
</dbReference>
<feature type="compositionally biased region" description="Polar residues" evidence="5">
    <location>
        <begin position="268"/>
        <end position="286"/>
    </location>
</feature>
<dbReference type="PANTHER" id="PTHR45772">
    <property type="entry name" value="CONSERVED COMPONENT OF ABC TRANSPORTER FOR NATURAL AMINO ACIDS-RELATED"/>
    <property type="match status" value="1"/>
</dbReference>
<keyword evidence="1" id="KW-0813">Transport</keyword>
<dbReference type="InterPro" id="IPR003439">
    <property type="entry name" value="ABC_transporter-like_ATP-bd"/>
</dbReference>
<dbReference type="InterPro" id="IPR017871">
    <property type="entry name" value="ABC_transporter-like_CS"/>
</dbReference>
<dbReference type="GO" id="GO:0015188">
    <property type="term" value="F:L-isoleucine transmembrane transporter activity"/>
    <property type="evidence" value="ECO:0007669"/>
    <property type="project" value="TreeGrafter"/>
</dbReference>
<dbReference type="PANTHER" id="PTHR45772:SF7">
    <property type="entry name" value="AMINO ACID ABC TRANSPORTER ATP-BINDING PROTEIN"/>
    <property type="match status" value="1"/>
</dbReference>
<dbReference type="Pfam" id="PF00005">
    <property type="entry name" value="ABC_tran"/>
    <property type="match status" value="1"/>
</dbReference>
<dbReference type="Proteomes" id="UP000294692">
    <property type="component" value="Unassembled WGS sequence"/>
</dbReference>
<dbReference type="GO" id="GO:0005886">
    <property type="term" value="C:plasma membrane"/>
    <property type="evidence" value="ECO:0007669"/>
    <property type="project" value="TreeGrafter"/>
</dbReference>
<dbReference type="GO" id="GO:0016887">
    <property type="term" value="F:ATP hydrolysis activity"/>
    <property type="evidence" value="ECO:0007669"/>
    <property type="project" value="InterPro"/>
</dbReference>
<dbReference type="InterPro" id="IPR032823">
    <property type="entry name" value="BCA_ABC_TP_C"/>
</dbReference>
<evidence type="ECO:0000256" key="5">
    <source>
        <dbReference type="SAM" id="MobiDB-lite"/>
    </source>
</evidence>
<dbReference type="Pfam" id="PF12399">
    <property type="entry name" value="BCA_ABC_TP_C"/>
    <property type="match status" value="1"/>
</dbReference>
<comment type="caution">
    <text evidence="7">The sequence shown here is derived from an EMBL/GenBank/DDBJ whole genome shotgun (WGS) entry which is preliminary data.</text>
</comment>
<evidence type="ECO:0000313" key="8">
    <source>
        <dbReference type="Proteomes" id="UP000294692"/>
    </source>
</evidence>
<dbReference type="GO" id="GO:1903805">
    <property type="term" value="P:L-valine import across plasma membrane"/>
    <property type="evidence" value="ECO:0007669"/>
    <property type="project" value="TreeGrafter"/>
</dbReference>
<dbReference type="GO" id="GO:0015808">
    <property type="term" value="P:L-alanine transport"/>
    <property type="evidence" value="ECO:0007669"/>
    <property type="project" value="TreeGrafter"/>
</dbReference>